<evidence type="ECO:0000256" key="4">
    <source>
        <dbReference type="SAM" id="MobiDB-lite"/>
    </source>
</evidence>
<evidence type="ECO:0000256" key="3">
    <source>
        <dbReference type="PROSITE-ProRule" id="PRU00708"/>
    </source>
</evidence>
<dbReference type="PANTHER" id="PTHR46862">
    <property type="entry name" value="OS07G0661900 PROTEIN"/>
    <property type="match status" value="1"/>
</dbReference>
<dbReference type="PANTHER" id="PTHR46862:SF2">
    <property type="entry name" value="OS02G0611400 PROTEIN"/>
    <property type="match status" value="1"/>
</dbReference>
<dbReference type="Pfam" id="PF01535">
    <property type="entry name" value="PPR"/>
    <property type="match status" value="1"/>
</dbReference>
<organism evidence="5 6">
    <name type="scientific">Carex littledalei</name>
    <dbReference type="NCBI Taxonomy" id="544730"/>
    <lineage>
        <taxon>Eukaryota</taxon>
        <taxon>Viridiplantae</taxon>
        <taxon>Streptophyta</taxon>
        <taxon>Embryophyta</taxon>
        <taxon>Tracheophyta</taxon>
        <taxon>Spermatophyta</taxon>
        <taxon>Magnoliopsida</taxon>
        <taxon>Liliopsida</taxon>
        <taxon>Poales</taxon>
        <taxon>Cyperaceae</taxon>
        <taxon>Cyperoideae</taxon>
        <taxon>Cariceae</taxon>
        <taxon>Carex</taxon>
        <taxon>Carex subgen. Euthyceras</taxon>
    </lineage>
</organism>
<feature type="compositionally biased region" description="Low complexity" evidence="4">
    <location>
        <begin position="37"/>
        <end position="52"/>
    </location>
</feature>
<comment type="caution">
    <text evidence="5">The sequence shown here is derived from an EMBL/GenBank/DDBJ whole genome shotgun (WGS) entry which is preliminary data.</text>
</comment>
<feature type="region of interest" description="Disordered" evidence="4">
    <location>
        <begin position="37"/>
        <end position="62"/>
    </location>
</feature>
<dbReference type="NCBIfam" id="TIGR00756">
    <property type="entry name" value="PPR"/>
    <property type="match status" value="2"/>
</dbReference>
<dbReference type="SUPFAM" id="SSF48452">
    <property type="entry name" value="TPR-like"/>
    <property type="match status" value="1"/>
</dbReference>
<feature type="repeat" description="PPR" evidence="3">
    <location>
        <begin position="356"/>
        <end position="390"/>
    </location>
</feature>
<dbReference type="InterPro" id="IPR011990">
    <property type="entry name" value="TPR-like_helical_dom_sf"/>
</dbReference>
<dbReference type="Proteomes" id="UP000623129">
    <property type="component" value="Unassembled WGS sequence"/>
</dbReference>
<dbReference type="PROSITE" id="PS51375">
    <property type="entry name" value="PPR"/>
    <property type="match status" value="3"/>
</dbReference>
<feature type="repeat" description="PPR" evidence="3">
    <location>
        <begin position="495"/>
        <end position="529"/>
    </location>
</feature>
<protein>
    <submittedName>
        <fullName evidence="5">Pentatricopeptide repeat-containing protein</fullName>
    </submittedName>
</protein>
<keyword evidence="2" id="KW-0809">Transit peptide</keyword>
<evidence type="ECO:0000313" key="5">
    <source>
        <dbReference type="EMBL" id="KAF3338559.1"/>
    </source>
</evidence>
<dbReference type="InterPro" id="IPR002885">
    <property type="entry name" value="PPR_rpt"/>
</dbReference>
<sequence>MRAAFSLSRHLRSRLSLLRHPPPLLFSSLCHLHTIPSQPSSPSLPSKILQIPNPNQTTESPSETLIENEPMNEFLSRFVHFLRPKLAEAFPDHARHVLDEMLLLICQKVIHRLDGSGAPSDDPDIELSEDLWKTIREICSSVNATIKRDAMREELKKYIHCDEVKEMCRFATDIGVRGPLLRELRFKWAREKHEEVQFYANLEKMHEEGTKKKRGEEEKPVERLNLTALPERKSRIKYKIYGLDLSDPKWADVAERVEMGQKEFVPEEPKLVEARCRQLEERLMDLNPDKADPAPLLTEWKELMEGPKRVDWVGLLERIQEKIDEKKEEEKPEKNLVYLCNKVFEFLLNEETYKPTIRDYSLLIVRYSKANQIKEVERILSKMTEAGLEPDYIIHVALLEMYAQLGNLEVARKHFKSLKDATGQFNVSLYIPMVFACINAGQPKEGLTFVKEIMAEKIKPTEAICELVKAFAQKGDVTNAQIAMNMLKLCNVDPDWECYLALIEVYGKLGFAEEARNLFDEMANIGHKPDDICTASIVHAYMKKNSLDLALDLLLTLEKKGFKPGKYTNYELVDWMGRLQLVDEAEHFLGLAREEGEDELELHVILCDMYARVKSKLKMSESLKILEVSKEELGSQDLERIAEGLISGGFINDAERVVEWMKELKIEPSESIRVALMASKSMKPRKPTGRGW</sequence>
<evidence type="ECO:0000256" key="2">
    <source>
        <dbReference type="ARBA" id="ARBA00022946"/>
    </source>
</evidence>
<gene>
    <name evidence="5" type="ORF">FCM35_KLT17396</name>
</gene>
<dbReference type="Gene3D" id="1.25.40.10">
    <property type="entry name" value="Tetratricopeptide repeat domain"/>
    <property type="match status" value="2"/>
</dbReference>
<reference evidence="5" key="1">
    <citation type="submission" date="2020-01" db="EMBL/GenBank/DDBJ databases">
        <title>Genome sequence of Kobresia littledalei, the first chromosome-level genome in the family Cyperaceae.</title>
        <authorList>
            <person name="Qu G."/>
        </authorList>
    </citation>
    <scope>NUCLEOTIDE SEQUENCE</scope>
    <source>
        <strain evidence="5">C.B.Clarke</strain>
        <tissue evidence="5">Leaf</tissue>
    </source>
</reference>
<accession>A0A833RBW4</accession>
<evidence type="ECO:0000313" key="6">
    <source>
        <dbReference type="Proteomes" id="UP000623129"/>
    </source>
</evidence>
<dbReference type="EMBL" id="SWLB01000005">
    <property type="protein sequence ID" value="KAF3338559.1"/>
    <property type="molecule type" value="Genomic_DNA"/>
</dbReference>
<feature type="repeat" description="PPR" evidence="3">
    <location>
        <begin position="530"/>
        <end position="564"/>
    </location>
</feature>
<feature type="compositionally biased region" description="Polar residues" evidence="4">
    <location>
        <begin position="53"/>
        <end position="62"/>
    </location>
</feature>
<dbReference type="OrthoDB" id="185373at2759"/>
<keyword evidence="6" id="KW-1185">Reference proteome</keyword>
<evidence type="ECO:0000256" key="1">
    <source>
        <dbReference type="ARBA" id="ARBA00022737"/>
    </source>
</evidence>
<keyword evidence="1" id="KW-0677">Repeat</keyword>
<name>A0A833RBW4_9POAL</name>
<dbReference type="Pfam" id="PF13812">
    <property type="entry name" value="PPR_3"/>
    <property type="match status" value="1"/>
</dbReference>
<dbReference type="AlphaFoldDB" id="A0A833RBW4"/>
<proteinExistence type="predicted"/>